<keyword evidence="5" id="KW-0443">Lipid metabolism</keyword>
<organism evidence="9 10">
    <name type="scientific">Penstemon davidsonii</name>
    <dbReference type="NCBI Taxonomy" id="160366"/>
    <lineage>
        <taxon>Eukaryota</taxon>
        <taxon>Viridiplantae</taxon>
        <taxon>Streptophyta</taxon>
        <taxon>Embryophyta</taxon>
        <taxon>Tracheophyta</taxon>
        <taxon>Spermatophyta</taxon>
        <taxon>Magnoliopsida</taxon>
        <taxon>eudicotyledons</taxon>
        <taxon>Gunneridae</taxon>
        <taxon>Pentapetalae</taxon>
        <taxon>asterids</taxon>
        <taxon>lamiids</taxon>
        <taxon>Lamiales</taxon>
        <taxon>Plantaginaceae</taxon>
        <taxon>Cheloneae</taxon>
        <taxon>Penstemon</taxon>
    </lineage>
</organism>
<dbReference type="Proteomes" id="UP001291926">
    <property type="component" value="Unassembled WGS sequence"/>
</dbReference>
<dbReference type="PANTHER" id="PTHR21212">
    <property type="entry name" value="BERNARDINELLI-SEIP CONGENITAL LIPODYSTROPHY 2 HOMOLOG BSCL2 PROTEIN"/>
    <property type="match status" value="1"/>
</dbReference>
<dbReference type="Pfam" id="PF06775">
    <property type="entry name" value="Seipin"/>
    <property type="match status" value="1"/>
</dbReference>
<comment type="caution">
    <text evidence="9">The sequence shown here is derived from an EMBL/GenBank/DDBJ whole genome shotgun (WGS) entry which is preliminary data.</text>
</comment>
<sequence length="412" mass="46711">MEEDNYRTIDNYYKLPLFPNPFIFFTNLISLQAEIISSCIISFTSPFFTLISLFFEPFRRPLFSKQDFNSDAAVAPPRNGGGGGSLLLGRIVMGLLGAAYVCMVLVGVMIVAAVLGVGLVRMFLEEPVYVKESLQFDYSVVHPTAVYSFGKRAAVGVPVGHTLYVSLIILMPESDYNRDVGIFQLSAEIISTEGALIERSSHPCMLKFLSWPIRLVRTFLMGVPLLLGITTETQTISFPILKYKETTYPRTEKIRITLIPRAGTLSLPQFYDAEILLKSRPPWTKQLVYSWKWTFYVWTTLYIFLMLVMLLVLFLKPLIFPAITNSFEKYGQDSAVELVSREEPMARVPEEREMSESLRRWQRSRSKRKAALLHRVMPEERCSASSMTVTRGETGFEEGSGDSESVYFGGFD</sequence>
<proteinExistence type="predicted"/>
<feature type="transmembrane region" description="Helical" evidence="8">
    <location>
        <begin position="295"/>
        <end position="315"/>
    </location>
</feature>
<evidence type="ECO:0000256" key="2">
    <source>
        <dbReference type="ARBA" id="ARBA00022692"/>
    </source>
</evidence>
<keyword evidence="10" id="KW-1185">Reference proteome</keyword>
<feature type="transmembrane region" description="Helical" evidence="8">
    <location>
        <begin position="35"/>
        <end position="55"/>
    </location>
</feature>
<evidence type="ECO:0000256" key="5">
    <source>
        <dbReference type="ARBA" id="ARBA00023098"/>
    </source>
</evidence>
<feature type="transmembrane region" description="Helical" evidence="8">
    <location>
        <begin position="95"/>
        <end position="124"/>
    </location>
</feature>
<name>A0ABR0DFD1_9LAMI</name>
<keyword evidence="6 8" id="KW-0472">Membrane</keyword>
<gene>
    <name evidence="9" type="ORF">RD792_003685</name>
</gene>
<dbReference type="EMBL" id="JAYDYQ010001088">
    <property type="protein sequence ID" value="KAK4487947.1"/>
    <property type="molecule type" value="Genomic_DNA"/>
</dbReference>
<dbReference type="PANTHER" id="PTHR21212:SF5">
    <property type="entry name" value="SEIPIN-1"/>
    <property type="match status" value="1"/>
</dbReference>
<keyword evidence="3" id="KW-0256">Endoplasmic reticulum</keyword>
<evidence type="ECO:0000313" key="10">
    <source>
        <dbReference type="Proteomes" id="UP001291926"/>
    </source>
</evidence>
<accession>A0ABR0DFD1</accession>
<dbReference type="InterPro" id="IPR009617">
    <property type="entry name" value="Seipin"/>
</dbReference>
<keyword evidence="4 8" id="KW-1133">Transmembrane helix</keyword>
<evidence type="ECO:0008006" key="11">
    <source>
        <dbReference type="Google" id="ProtNLM"/>
    </source>
</evidence>
<feature type="region of interest" description="Disordered" evidence="7">
    <location>
        <begin position="392"/>
        <end position="412"/>
    </location>
</feature>
<evidence type="ECO:0000256" key="6">
    <source>
        <dbReference type="ARBA" id="ARBA00023136"/>
    </source>
</evidence>
<dbReference type="CDD" id="cd23995">
    <property type="entry name" value="Seipin_BSCL2_like"/>
    <property type="match status" value="1"/>
</dbReference>
<reference evidence="9 10" key="1">
    <citation type="journal article" date="2023" name="bioRxiv">
        <title>Genome report: Whole genome sequence and annotation of Penstemon davidsonii.</title>
        <authorList>
            <person name="Ostevik K.L."/>
            <person name="Alabady M."/>
            <person name="Zhang M."/>
            <person name="Rausher M.D."/>
        </authorList>
    </citation>
    <scope>NUCLEOTIDE SEQUENCE [LARGE SCALE GENOMIC DNA]</scope>
    <source>
        <strain evidence="9">DNT005</strain>
        <tissue evidence="9">Whole leaf</tissue>
    </source>
</reference>
<protein>
    <recommendedName>
        <fullName evidence="11">Seipin</fullName>
    </recommendedName>
</protein>
<evidence type="ECO:0000256" key="1">
    <source>
        <dbReference type="ARBA" id="ARBA00004477"/>
    </source>
</evidence>
<evidence type="ECO:0000256" key="7">
    <source>
        <dbReference type="SAM" id="MobiDB-lite"/>
    </source>
</evidence>
<keyword evidence="2 8" id="KW-0812">Transmembrane</keyword>
<evidence type="ECO:0000313" key="9">
    <source>
        <dbReference type="EMBL" id="KAK4487947.1"/>
    </source>
</evidence>
<evidence type="ECO:0000256" key="3">
    <source>
        <dbReference type="ARBA" id="ARBA00022824"/>
    </source>
</evidence>
<evidence type="ECO:0000256" key="4">
    <source>
        <dbReference type="ARBA" id="ARBA00022989"/>
    </source>
</evidence>
<comment type="subcellular location">
    <subcellularLocation>
        <location evidence="1">Endoplasmic reticulum membrane</location>
        <topology evidence="1">Multi-pass membrane protein</topology>
    </subcellularLocation>
</comment>
<evidence type="ECO:0000256" key="8">
    <source>
        <dbReference type="SAM" id="Phobius"/>
    </source>
</evidence>